<evidence type="ECO:0000313" key="1">
    <source>
        <dbReference type="EMBL" id="MEQ2428202.1"/>
    </source>
</evidence>
<dbReference type="RefSeq" id="WP_130790142.1">
    <property type="nucleotide sequence ID" value="NZ_JAJFEB010000025.1"/>
</dbReference>
<dbReference type="Proteomes" id="UP001454086">
    <property type="component" value="Unassembled WGS sequence"/>
</dbReference>
<reference evidence="1 2" key="1">
    <citation type="submission" date="2024-03" db="EMBL/GenBank/DDBJ databases">
        <title>Human intestinal bacterial collection.</title>
        <authorList>
            <person name="Pauvert C."/>
            <person name="Hitch T.C.A."/>
            <person name="Clavel T."/>
        </authorList>
    </citation>
    <scope>NUCLEOTIDE SEQUENCE [LARGE SCALE GENOMIC DNA]</scope>
    <source>
        <strain evidence="1 2">CLA-SR-H021</strain>
    </source>
</reference>
<sequence>MLETFDKMGYEEWDKQGFVTPKDFLLDEKNKLHEAIEVFYIAGGYDFFKVINPAKYASNWLDFVGNLYSEIVDGKYKPDGKYHKNPLTEKQRNSLIEQGVPEIFTTDIE</sequence>
<dbReference type="EMBL" id="JBBMFM010000159">
    <property type="protein sequence ID" value="MEQ2428202.1"/>
    <property type="molecule type" value="Genomic_DNA"/>
</dbReference>
<evidence type="ECO:0008006" key="3">
    <source>
        <dbReference type="Google" id="ProtNLM"/>
    </source>
</evidence>
<proteinExistence type="predicted"/>
<name>A0ABV1DET4_9FIRM</name>
<protein>
    <recommendedName>
        <fullName evidence="3">DUF3990 domain-containing protein</fullName>
    </recommendedName>
</protein>
<organism evidence="1 2">
    <name type="scientific">Enterocloster hominis</name>
    <name type="common">ex Hitch et al. 2024</name>
    <dbReference type="NCBI Taxonomy" id="1917870"/>
    <lineage>
        <taxon>Bacteria</taxon>
        <taxon>Bacillati</taxon>
        <taxon>Bacillota</taxon>
        <taxon>Clostridia</taxon>
        <taxon>Lachnospirales</taxon>
        <taxon>Lachnospiraceae</taxon>
        <taxon>Enterocloster</taxon>
    </lineage>
</organism>
<comment type="caution">
    <text evidence="1">The sequence shown here is derived from an EMBL/GenBank/DDBJ whole genome shotgun (WGS) entry which is preliminary data.</text>
</comment>
<evidence type="ECO:0000313" key="2">
    <source>
        <dbReference type="Proteomes" id="UP001454086"/>
    </source>
</evidence>
<accession>A0ABV1DET4</accession>
<gene>
    <name evidence="1" type="ORF">WMQ36_24895</name>
</gene>
<keyword evidence="2" id="KW-1185">Reference proteome</keyword>